<feature type="transmembrane region" description="Helical" evidence="1">
    <location>
        <begin position="13"/>
        <end position="29"/>
    </location>
</feature>
<evidence type="ECO:0000313" key="3">
    <source>
        <dbReference type="Proteomes" id="UP000279259"/>
    </source>
</evidence>
<comment type="caution">
    <text evidence="2">The sequence shown here is derived from an EMBL/GenBank/DDBJ whole genome shotgun (WGS) entry which is preliminary data.</text>
</comment>
<proteinExistence type="predicted"/>
<sequence>MQPPLGLALNPDATGAIGILTLTVGIWLTNRYKTRWLVIFCIVLAPIAGAAALTKINSSDPVALIGAYYVIWLYGGPA</sequence>
<keyword evidence="1" id="KW-0472">Membrane</keyword>
<dbReference type="AlphaFoldDB" id="A0A427YFH6"/>
<name>A0A427YFH6_9TREE</name>
<gene>
    <name evidence="2" type="ORF">EHS25_001769</name>
</gene>
<evidence type="ECO:0000256" key="1">
    <source>
        <dbReference type="SAM" id="Phobius"/>
    </source>
</evidence>
<evidence type="ECO:0000313" key="2">
    <source>
        <dbReference type="EMBL" id="RSH89783.1"/>
    </source>
</evidence>
<protein>
    <submittedName>
        <fullName evidence="2">Uncharacterized protein</fullName>
    </submittedName>
</protein>
<dbReference type="OrthoDB" id="4454541at2759"/>
<reference evidence="2 3" key="1">
    <citation type="submission" date="2018-11" db="EMBL/GenBank/DDBJ databases">
        <title>Genome sequence of Saitozyma podzolica DSM 27192.</title>
        <authorList>
            <person name="Aliyu H."/>
            <person name="Gorte O."/>
            <person name="Ochsenreither K."/>
        </authorList>
    </citation>
    <scope>NUCLEOTIDE SEQUENCE [LARGE SCALE GENOMIC DNA]</scope>
    <source>
        <strain evidence="2 3">DSM 27192</strain>
    </source>
</reference>
<keyword evidence="3" id="KW-1185">Reference proteome</keyword>
<keyword evidence="1" id="KW-0812">Transmembrane</keyword>
<dbReference type="Proteomes" id="UP000279259">
    <property type="component" value="Unassembled WGS sequence"/>
</dbReference>
<dbReference type="EMBL" id="RSCD01000012">
    <property type="protein sequence ID" value="RSH89783.1"/>
    <property type="molecule type" value="Genomic_DNA"/>
</dbReference>
<accession>A0A427YFH6</accession>
<feature type="transmembrane region" description="Helical" evidence="1">
    <location>
        <begin position="36"/>
        <end position="54"/>
    </location>
</feature>
<keyword evidence="1" id="KW-1133">Transmembrane helix</keyword>
<organism evidence="2 3">
    <name type="scientific">Saitozyma podzolica</name>
    <dbReference type="NCBI Taxonomy" id="1890683"/>
    <lineage>
        <taxon>Eukaryota</taxon>
        <taxon>Fungi</taxon>
        <taxon>Dikarya</taxon>
        <taxon>Basidiomycota</taxon>
        <taxon>Agaricomycotina</taxon>
        <taxon>Tremellomycetes</taxon>
        <taxon>Tremellales</taxon>
        <taxon>Trimorphomycetaceae</taxon>
        <taxon>Saitozyma</taxon>
    </lineage>
</organism>